<evidence type="ECO:0000313" key="4">
    <source>
        <dbReference type="EMBL" id="WRY34891.1"/>
    </source>
</evidence>
<dbReference type="InterPro" id="IPR008207">
    <property type="entry name" value="Sig_transdc_His_kin_Hpt_dom"/>
</dbReference>
<dbReference type="Proteomes" id="UP001623290">
    <property type="component" value="Chromosome"/>
</dbReference>
<dbReference type="RefSeq" id="WP_339108654.1">
    <property type="nucleotide sequence ID" value="NZ_CP135443.1"/>
</dbReference>
<keyword evidence="2" id="KW-0597">Phosphoprotein</keyword>
<protein>
    <submittedName>
        <fullName evidence="4">Hpt domain-containing protein</fullName>
    </submittedName>
</protein>
<evidence type="ECO:0000313" key="5">
    <source>
        <dbReference type="Proteomes" id="UP001623290"/>
    </source>
</evidence>
<proteinExistence type="predicted"/>
<evidence type="ECO:0000256" key="1">
    <source>
        <dbReference type="ARBA" id="ARBA00023012"/>
    </source>
</evidence>
<dbReference type="Gene3D" id="1.20.120.160">
    <property type="entry name" value="HPT domain"/>
    <property type="match status" value="1"/>
</dbReference>
<name>A0ABZ1E4U9_9RHOB</name>
<reference evidence="4 5" key="1">
    <citation type="submission" date="2023-09" db="EMBL/GenBank/DDBJ databases">
        <title>Thioclava shenzhenensis sp. nov., a multidrug resistant bacteria-antagonizing species isolated from coastal seawater.</title>
        <authorList>
            <person name="Long M."/>
        </authorList>
    </citation>
    <scope>NUCLEOTIDE SEQUENCE [LARGE SCALE GENOMIC DNA]</scope>
    <source>
        <strain evidence="4 5">FTW29</strain>
    </source>
</reference>
<organism evidence="4 5">
    <name type="scientific">Thioclava litoralis</name>
    <dbReference type="NCBI Taxonomy" id="3076557"/>
    <lineage>
        <taxon>Bacteria</taxon>
        <taxon>Pseudomonadati</taxon>
        <taxon>Pseudomonadota</taxon>
        <taxon>Alphaproteobacteria</taxon>
        <taxon>Rhodobacterales</taxon>
        <taxon>Paracoccaceae</taxon>
        <taxon>Thioclava</taxon>
    </lineage>
</organism>
<gene>
    <name evidence="4" type="ORF">RPE78_06285</name>
</gene>
<dbReference type="InterPro" id="IPR036641">
    <property type="entry name" value="HPT_dom_sf"/>
</dbReference>
<dbReference type="EMBL" id="CP135443">
    <property type="protein sequence ID" value="WRY34891.1"/>
    <property type="molecule type" value="Genomic_DNA"/>
</dbReference>
<accession>A0ABZ1E4U9</accession>
<evidence type="ECO:0000259" key="3">
    <source>
        <dbReference type="PROSITE" id="PS50894"/>
    </source>
</evidence>
<feature type="domain" description="HPt" evidence="3">
    <location>
        <begin position="8"/>
        <end position="105"/>
    </location>
</feature>
<feature type="modified residue" description="Phosphohistidine" evidence="2">
    <location>
        <position position="49"/>
    </location>
</feature>
<dbReference type="PROSITE" id="PS50894">
    <property type="entry name" value="HPT"/>
    <property type="match status" value="1"/>
</dbReference>
<evidence type="ECO:0000256" key="2">
    <source>
        <dbReference type="PROSITE-ProRule" id="PRU00110"/>
    </source>
</evidence>
<sequence length="109" mass="12007">MIDWDRVAELQSEIGADGFGEVVELFMDEVEGVVMRLGTRPEKLEEDLHFLKGSAWNLGFRAFGVMCQEGERLSAAGRSSEVDVSAILDIYAASKKDFMARVGEFLSAA</sequence>
<keyword evidence="5" id="KW-1185">Reference proteome</keyword>
<dbReference type="SUPFAM" id="SSF47226">
    <property type="entry name" value="Histidine-containing phosphotransfer domain, HPT domain"/>
    <property type="match status" value="1"/>
</dbReference>
<keyword evidence="1" id="KW-0902">Two-component regulatory system</keyword>